<keyword evidence="5" id="KW-0796">Tight junction</keyword>
<dbReference type="InterPro" id="IPR007110">
    <property type="entry name" value="Ig-like_dom"/>
</dbReference>
<evidence type="ECO:0000256" key="3">
    <source>
        <dbReference type="ARBA" id="ARBA00008637"/>
    </source>
</evidence>
<evidence type="ECO:0000256" key="18">
    <source>
        <dbReference type="ARBA" id="ARBA00046718"/>
    </source>
</evidence>
<name>A0A8C4A748_9TELE</name>
<evidence type="ECO:0000256" key="4">
    <source>
        <dbReference type="ARBA" id="ARBA00016608"/>
    </source>
</evidence>
<keyword evidence="6" id="KW-1003">Cell membrane</keyword>
<keyword evidence="9 21" id="KW-0732">Signal</keyword>
<dbReference type="GeneTree" id="ENSGT00940000159186"/>
<dbReference type="Pfam" id="PF13927">
    <property type="entry name" value="Ig_3"/>
    <property type="match status" value="1"/>
</dbReference>
<dbReference type="GO" id="GO:0005923">
    <property type="term" value="C:bicellular tight junction"/>
    <property type="evidence" value="ECO:0007669"/>
    <property type="project" value="UniProtKB-SubCell"/>
</dbReference>
<dbReference type="OrthoDB" id="10031887at2759"/>
<dbReference type="GO" id="GO:0005886">
    <property type="term" value="C:plasma membrane"/>
    <property type="evidence" value="ECO:0007669"/>
    <property type="project" value="UniProtKB-SubCell"/>
</dbReference>
<dbReference type="Pfam" id="PF07686">
    <property type="entry name" value="V-set"/>
    <property type="match status" value="1"/>
</dbReference>
<dbReference type="InterPro" id="IPR003599">
    <property type="entry name" value="Ig_sub"/>
</dbReference>
<dbReference type="Gene3D" id="2.60.40.10">
    <property type="entry name" value="Immunoglobulins"/>
    <property type="match status" value="2"/>
</dbReference>
<dbReference type="InterPro" id="IPR042456">
    <property type="entry name" value="F11R"/>
</dbReference>
<evidence type="ECO:0000256" key="6">
    <source>
        <dbReference type="ARBA" id="ARBA00022475"/>
    </source>
</evidence>
<comment type="similarity">
    <text evidence="3">Belongs to the immunoglobulin superfamily.</text>
</comment>
<evidence type="ECO:0000256" key="13">
    <source>
        <dbReference type="ARBA" id="ARBA00023136"/>
    </source>
</evidence>
<dbReference type="Ensembl" id="ENSDCDT00010060678.1">
    <property type="protein sequence ID" value="ENSDCDP00010050256.1"/>
    <property type="gene ID" value="ENSDCDG00010029850.1"/>
</dbReference>
<dbReference type="SMART" id="SM00408">
    <property type="entry name" value="IGc2"/>
    <property type="match status" value="2"/>
</dbReference>
<keyword evidence="13 20" id="KW-0472">Membrane</keyword>
<comment type="subcellular location">
    <subcellularLocation>
        <location evidence="2">Cell junction</location>
        <location evidence="2">Tight junction</location>
    </subcellularLocation>
    <subcellularLocation>
        <location evidence="1">Cell membrane</location>
        <topology evidence="1">Single-pass type I membrane protein</topology>
    </subcellularLocation>
</comment>
<evidence type="ECO:0000256" key="10">
    <source>
        <dbReference type="ARBA" id="ARBA00022737"/>
    </source>
</evidence>
<evidence type="ECO:0000313" key="24">
    <source>
        <dbReference type="Proteomes" id="UP000694580"/>
    </source>
</evidence>
<dbReference type="InterPro" id="IPR036179">
    <property type="entry name" value="Ig-like_dom_sf"/>
</dbReference>
<dbReference type="Ensembl" id="ENSDCDT00010060675.1">
    <property type="protein sequence ID" value="ENSDCDP00010050253.1"/>
    <property type="gene ID" value="ENSDCDG00010029850.1"/>
</dbReference>
<reference evidence="23" key="2">
    <citation type="submission" date="2025-05" db="UniProtKB">
        <authorList>
            <consortium name="Ensembl"/>
        </authorList>
    </citation>
    <scope>IDENTIFICATION</scope>
</reference>
<dbReference type="InterPro" id="IPR013106">
    <property type="entry name" value="Ig_V-set"/>
</dbReference>
<feature type="chain" id="PRO_5044680157" description="Junctional adhesion molecule A" evidence="21">
    <location>
        <begin position="23"/>
        <end position="299"/>
    </location>
</feature>
<evidence type="ECO:0000256" key="19">
    <source>
        <dbReference type="SAM" id="MobiDB-lite"/>
    </source>
</evidence>
<protein>
    <recommendedName>
        <fullName evidence="4">Junctional adhesion molecule A</fullName>
    </recommendedName>
    <alternativeName>
        <fullName evidence="17">Junctional adhesion molecule 1</fullName>
    </alternativeName>
</protein>
<keyword evidence="12 20" id="KW-1133">Transmembrane helix</keyword>
<evidence type="ECO:0000256" key="17">
    <source>
        <dbReference type="ARBA" id="ARBA00030590"/>
    </source>
</evidence>
<keyword evidence="14" id="KW-1015">Disulfide bond</keyword>
<keyword evidence="24" id="KW-1185">Reference proteome</keyword>
<evidence type="ECO:0000256" key="21">
    <source>
        <dbReference type="SAM" id="SignalP"/>
    </source>
</evidence>
<evidence type="ECO:0000256" key="12">
    <source>
        <dbReference type="ARBA" id="ARBA00022989"/>
    </source>
</evidence>
<dbReference type="GO" id="GO:0007155">
    <property type="term" value="P:cell adhesion"/>
    <property type="evidence" value="ECO:0007669"/>
    <property type="project" value="InterPro"/>
</dbReference>
<gene>
    <name evidence="23" type="primary">LOC114792662</name>
</gene>
<comment type="subunit">
    <text evidence="18">Interacts with the ninth PDZ domain of MPDZ. Interacts with the first PDZ domain of PARD3. The association between PARD3 and PARD6B probably disrupts this interaction. Interacts with ITGAL (via I-domain). Interacts with CD151.</text>
</comment>
<evidence type="ECO:0000256" key="1">
    <source>
        <dbReference type="ARBA" id="ARBA00004251"/>
    </source>
</evidence>
<keyword evidence="11" id="KW-0965">Cell junction</keyword>
<evidence type="ECO:0000256" key="14">
    <source>
        <dbReference type="ARBA" id="ARBA00023157"/>
    </source>
</evidence>
<feature type="transmembrane region" description="Helical" evidence="20">
    <location>
        <begin position="235"/>
        <end position="257"/>
    </location>
</feature>
<evidence type="ECO:0000256" key="2">
    <source>
        <dbReference type="ARBA" id="ARBA00004435"/>
    </source>
</evidence>
<accession>A0A8C4A748</accession>
<dbReference type="PANTHER" id="PTHR45113:SF1">
    <property type="entry name" value="JUNCTIONAL ADHESION MOLECULE A"/>
    <property type="match status" value="1"/>
</dbReference>
<dbReference type="Proteomes" id="UP000694580">
    <property type="component" value="Chromosome 6"/>
</dbReference>
<dbReference type="Ensembl" id="ENSDCDT00010060669.1">
    <property type="protein sequence ID" value="ENSDCDP00010050247.1"/>
    <property type="gene ID" value="ENSDCDG00010029850.1"/>
</dbReference>
<evidence type="ECO:0000256" key="9">
    <source>
        <dbReference type="ARBA" id="ARBA00022729"/>
    </source>
</evidence>
<evidence type="ECO:0000256" key="20">
    <source>
        <dbReference type="SAM" id="Phobius"/>
    </source>
</evidence>
<evidence type="ECO:0000256" key="15">
    <source>
        <dbReference type="ARBA" id="ARBA00023180"/>
    </source>
</evidence>
<dbReference type="InterPro" id="IPR003598">
    <property type="entry name" value="Ig_sub2"/>
</dbReference>
<sequence>MSADMFVAGLAVCLLFATGAHAFSATTTTPTLKVPENQGADLTCTYSADFGSSPRVEWKFKDLLGIQTSYVFYDGKPTSQYADRVTQYNGGLRFSKVTRKDTGQYDCTVAGQGQYADAKIQLIVLVPPSPPICRIPLSVTTDRNTLLTCEDPQASPPATYKWYFNNVPLPEDPSKFSSFQNSSYKVNTVTGSLAFPRVSKVDAGEYFCEAINEAGPAQRCAAVRMEVHDLNTGGIAAGIILALLAVALLGFALWFAYRKGYLPKKDNRKSDPGVYRPPPQNNPDEGDGSEFRQKSSFVV</sequence>
<dbReference type="RefSeq" id="XP_028839824.1">
    <property type="nucleotide sequence ID" value="XM_028983991.1"/>
</dbReference>
<feature type="region of interest" description="Disordered" evidence="19">
    <location>
        <begin position="265"/>
        <end position="299"/>
    </location>
</feature>
<dbReference type="InterPro" id="IPR013783">
    <property type="entry name" value="Ig-like_fold"/>
</dbReference>
<evidence type="ECO:0000256" key="11">
    <source>
        <dbReference type="ARBA" id="ARBA00022949"/>
    </source>
</evidence>
<feature type="domain" description="Ig-like" evidence="22">
    <location>
        <begin position="130"/>
        <end position="224"/>
    </location>
</feature>
<proteinExistence type="inferred from homology"/>
<organism evidence="23 24">
    <name type="scientific">Denticeps clupeoides</name>
    <name type="common">denticle herring</name>
    <dbReference type="NCBI Taxonomy" id="299321"/>
    <lineage>
        <taxon>Eukaryota</taxon>
        <taxon>Metazoa</taxon>
        <taxon>Chordata</taxon>
        <taxon>Craniata</taxon>
        <taxon>Vertebrata</taxon>
        <taxon>Euteleostomi</taxon>
        <taxon>Actinopterygii</taxon>
        <taxon>Neopterygii</taxon>
        <taxon>Teleostei</taxon>
        <taxon>Clupei</taxon>
        <taxon>Clupeiformes</taxon>
        <taxon>Denticipitoidei</taxon>
        <taxon>Denticipitidae</taxon>
        <taxon>Denticeps</taxon>
    </lineage>
</organism>
<feature type="domain" description="Ig-like" evidence="22">
    <location>
        <begin position="23"/>
        <end position="121"/>
    </location>
</feature>
<evidence type="ECO:0000313" key="23">
    <source>
        <dbReference type="Ensembl" id="ENSDCDP00010050256.1"/>
    </source>
</evidence>
<evidence type="ECO:0000259" key="22">
    <source>
        <dbReference type="PROSITE" id="PS50835"/>
    </source>
</evidence>
<dbReference type="PANTHER" id="PTHR45113">
    <property type="entry name" value="JUNCTIONAL ADHESION MOLECULE A"/>
    <property type="match status" value="1"/>
</dbReference>
<keyword evidence="16" id="KW-0393">Immunoglobulin domain</keyword>
<dbReference type="SUPFAM" id="SSF48726">
    <property type="entry name" value="Immunoglobulin"/>
    <property type="match status" value="2"/>
</dbReference>
<feature type="signal peptide" evidence="21">
    <location>
        <begin position="1"/>
        <end position="22"/>
    </location>
</feature>
<reference evidence="23 24" key="1">
    <citation type="submission" date="2020-06" db="EMBL/GenBank/DDBJ databases">
        <authorList>
            <consortium name="Wellcome Sanger Institute Data Sharing"/>
        </authorList>
    </citation>
    <scope>NUCLEOTIDE SEQUENCE [LARGE SCALE GENOMIC DNA]</scope>
</reference>
<keyword evidence="10" id="KW-0677">Repeat</keyword>
<evidence type="ECO:0000256" key="5">
    <source>
        <dbReference type="ARBA" id="ARBA00022427"/>
    </source>
</evidence>
<dbReference type="SMART" id="SM00409">
    <property type="entry name" value="IG"/>
    <property type="match status" value="2"/>
</dbReference>
<evidence type="ECO:0000256" key="8">
    <source>
        <dbReference type="ARBA" id="ARBA00022692"/>
    </source>
</evidence>
<dbReference type="FunFam" id="2.60.40.10:FF:000342">
    <property type="entry name" value="Junctional adhesion molecule A"/>
    <property type="match status" value="1"/>
</dbReference>
<dbReference type="PROSITE" id="PS50835">
    <property type="entry name" value="IG_LIKE"/>
    <property type="match status" value="2"/>
</dbReference>
<keyword evidence="8 20" id="KW-0812">Transmembrane</keyword>
<keyword evidence="15" id="KW-0325">Glycoprotein</keyword>
<dbReference type="GO" id="GO:0050892">
    <property type="term" value="P:intestinal absorption"/>
    <property type="evidence" value="ECO:0007669"/>
    <property type="project" value="TreeGrafter"/>
</dbReference>
<dbReference type="AlphaFoldDB" id="A0A8C4A748"/>
<evidence type="ECO:0000256" key="16">
    <source>
        <dbReference type="ARBA" id="ARBA00023319"/>
    </source>
</evidence>
<dbReference type="GeneID" id="114792662"/>
<dbReference type="GO" id="GO:0090559">
    <property type="term" value="P:regulation of membrane permeability"/>
    <property type="evidence" value="ECO:0007669"/>
    <property type="project" value="TreeGrafter"/>
</dbReference>
<dbReference type="GO" id="GO:0090557">
    <property type="term" value="P:establishment of endothelial intestinal barrier"/>
    <property type="evidence" value="ECO:0007669"/>
    <property type="project" value="TreeGrafter"/>
</dbReference>
<keyword evidence="7" id="KW-0597">Phosphoprotein</keyword>
<evidence type="ECO:0000256" key="7">
    <source>
        <dbReference type="ARBA" id="ARBA00022553"/>
    </source>
</evidence>